<protein>
    <submittedName>
        <fullName evidence="1">Uncharacterized protein</fullName>
    </submittedName>
</protein>
<reference evidence="1" key="1">
    <citation type="journal article" date="2012" name="Nature">
        <title>The tomato genome sequence provides insights into fleshy fruit evolution.</title>
        <authorList>
            <consortium name="Tomato Genome Consortium"/>
        </authorList>
    </citation>
    <scope>NUCLEOTIDE SEQUENCE [LARGE SCALE GENOMIC DNA]</scope>
    <source>
        <strain evidence="1">cv. Heinz 1706</strain>
    </source>
</reference>
<proteinExistence type="predicted"/>
<name>A0A3Q7HJS8_SOLLC</name>
<dbReference type="Proteomes" id="UP000004994">
    <property type="component" value="Chromosome 8"/>
</dbReference>
<organism evidence="1">
    <name type="scientific">Solanum lycopersicum</name>
    <name type="common">Tomato</name>
    <name type="synonym">Lycopersicon esculentum</name>
    <dbReference type="NCBI Taxonomy" id="4081"/>
    <lineage>
        <taxon>Eukaryota</taxon>
        <taxon>Viridiplantae</taxon>
        <taxon>Streptophyta</taxon>
        <taxon>Embryophyta</taxon>
        <taxon>Tracheophyta</taxon>
        <taxon>Spermatophyta</taxon>
        <taxon>Magnoliopsida</taxon>
        <taxon>eudicotyledons</taxon>
        <taxon>Gunneridae</taxon>
        <taxon>Pentapetalae</taxon>
        <taxon>asterids</taxon>
        <taxon>lamiids</taxon>
        <taxon>Solanales</taxon>
        <taxon>Solanaceae</taxon>
        <taxon>Solanoideae</taxon>
        <taxon>Solaneae</taxon>
        <taxon>Solanum</taxon>
        <taxon>Solanum subgen. Lycopersicon</taxon>
    </lineage>
</organism>
<sequence length="60" mass="6893">MTTFYIANKQLITASLLDFFLRPRVYPLCLHLPIISSSFYIQPIQNPLPYGYSHSADSTK</sequence>
<dbReference type="PaxDb" id="4081-Solyc08g005700.1.1"/>
<accession>A0A3Q7HJS8</accession>
<evidence type="ECO:0000313" key="2">
    <source>
        <dbReference type="Proteomes" id="UP000004994"/>
    </source>
</evidence>
<dbReference type="EnsemblPlants" id="Solyc08g005700.1.1">
    <property type="protein sequence ID" value="Solyc08g005700.1.1.1"/>
    <property type="gene ID" value="Solyc08g005700.1"/>
</dbReference>
<dbReference type="Gramene" id="Solyc08g005700.1.1">
    <property type="protein sequence ID" value="Solyc08g005700.1.1.1"/>
    <property type="gene ID" value="Solyc08g005700.1"/>
</dbReference>
<evidence type="ECO:0000313" key="1">
    <source>
        <dbReference type="EnsemblPlants" id="Solyc08g005700.1.1.1"/>
    </source>
</evidence>
<dbReference type="AlphaFoldDB" id="A0A3Q7HJS8"/>
<keyword evidence="2" id="KW-1185">Reference proteome</keyword>
<reference evidence="1" key="2">
    <citation type="submission" date="2019-01" db="UniProtKB">
        <authorList>
            <consortium name="EnsemblPlants"/>
        </authorList>
    </citation>
    <scope>IDENTIFICATION</scope>
    <source>
        <strain evidence="1">cv. Heinz 1706</strain>
    </source>
</reference>
<dbReference type="InParanoid" id="A0A3Q7HJS8"/>